<comment type="caution">
    <text evidence="3">The sequence shown here is derived from an EMBL/GenBank/DDBJ whole genome shotgun (WGS) entry which is preliminary data.</text>
</comment>
<protein>
    <submittedName>
        <fullName evidence="3">Major capsid protein</fullName>
    </submittedName>
</protein>
<evidence type="ECO:0000313" key="3">
    <source>
        <dbReference type="EMBL" id="MDL5034660.1"/>
    </source>
</evidence>
<evidence type="ECO:0000256" key="2">
    <source>
        <dbReference type="SAM" id="SignalP"/>
    </source>
</evidence>
<gene>
    <name evidence="3" type="ORF">QRD43_22345</name>
</gene>
<organism evidence="3 4">
    <name type="scientific">Roseateles subflavus</name>
    <dbReference type="NCBI Taxonomy" id="3053353"/>
    <lineage>
        <taxon>Bacteria</taxon>
        <taxon>Pseudomonadati</taxon>
        <taxon>Pseudomonadota</taxon>
        <taxon>Betaproteobacteria</taxon>
        <taxon>Burkholderiales</taxon>
        <taxon>Sphaerotilaceae</taxon>
        <taxon>Roseateles</taxon>
    </lineage>
</organism>
<dbReference type="SUPFAM" id="SSF57987">
    <property type="entry name" value="Inovirus (filamentous phage) major coat protein"/>
    <property type="match status" value="1"/>
</dbReference>
<keyword evidence="4" id="KW-1185">Reference proteome</keyword>
<dbReference type="Proteomes" id="UP001238603">
    <property type="component" value="Unassembled WGS sequence"/>
</dbReference>
<keyword evidence="1" id="KW-0812">Transmembrane</keyword>
<evidence type="ECO:0000313" key="4">
    <source>
        <dbReference type="Proteomes" id="UP001238603"/>
    </source>
</evidence>
<keyword evidence="1" id="KW-0472">Membrane</keyword>
<reference evidence="3 4" key="1">
    <citation type="submission" date="2023-06" db="EMBL/GenBank/DDBJ databases">
        <title>Pelomonas sp. APW6 16S ribosomal RNA gene genome sequencing and assembly.</title>
        <authorList>
            <person name="Woo H."/>
        </authorList>
    </citation>
    <scope>NUCLEOTIDE SEQUENCE [LARGE SCALE GENOMIC DNA]</scope>
    <source>
        <strain evidence="3 4">APW6</strain>
    </source>
</reference>
<feature type="chain" id="PRO_5046783605" evidence="2">
    <location>
        <begin position="24"/>
        <end position="64"/>
    </location>
</feature>
<dbReference type="InterPro" id="IPR008020">
    <property type="entry name" value="G8P"/>
</dbReference>
<evidence type="ECO:0000256" key="1">
    <source>
        <dbReference type="SAM" id="Phobius"/>
    </source>
</evidence>
<keyword evidence="1" id="KW-1133">Transmembrane helix</keyword>
<feature type="transmembrane region" description="Helical" evidence="1">
    <location>
        <begin position="33"/>
        <end position="54"/>
    </location>
</feature>
<dbReference type="EMBL" id="JASVDS010000011">
    <property type="protein sequence ID" value="MDL5034660.1"/>
    <property type="molecule type" value="Genomic_DNA"/>
</dbReference>
<accession>A0ABT7LR89</accession>
<dbReference type="Pfam" id="PF05356">
    <property type="entry name" value="Phage_Coat_B"/>
    <property type="match status" value="1"/>
</dbReference>
<name>A0ABT7LR89_9BURK</name>
<keyword evidence="2" id="KW-0732">Signal</keyword>
<proteinExistence type="predicted"/>
<feature type="signal peptide" evidence="2">
    <location>
        <begin position="1"/>
        <end position="23"/>
    </location>
</feature>
<dbReference type="RefSeq" id="WP_285984735.1">
    <property type="nucleotide sequence ID" value="NZ_JASVDS010000011.1"/>
</dbReference>
<sequence>MKKQISRGLVAASALVAAGAARADGFTPDTSVIVAAGVSVAAVGTAVFAVMVGIKVIKWVRRAL</sequence>